<proteinExistence type="predicted"/>
<feature type="transmembrane region" description="Helical" evidence="2">
    <location>
        <begin position="311"/>
        <end position="328"/>
    </location>
</feature>
<dbReference type="GO" id="GO:0003700">
    <property type="term" value="F:DNA-binding transcription factor activity"/>
    <property type="evidence" value="ECO:0007669"/>
    <property type="project" value="InterPro"/>
</dbReference>
<keyword evidence="2" id="KW-0812">Transmembrane</keyword>
<keyword evidence="1" id="KW-0539">Nucleus</keyword>
<gene>
    <name evidence="4" type="ORF">GX51_00083</name>
</gene>
<dbReference type="PANTHER" id="PTHR46910:SF25">
    <property type="entry name" value="ABC-TRANSPORTER-REGULATING TRANSCRIPTION FACTOR"/>
    <property type="match status" value="1"/>
</dbReference>
<sequence length="1033" mass="114241">MFTPVDTALGAVLLHQGSSGLLQHNGRVFGISSLLSGSVVRPSRDNLPIIGGLVSSIIPISYFAPSLLPAYPPLGGSWEAALATLATGFAVGWGTKNENGCTSGHMLCGLSRLSPRSAIATGVFFITALITSNLRNTIPACPNNQPCYLPTYPPPERTAFMIAAVLLAQFTNSILVPRLLRKSKTSTTIYNYIAGLQFGLGLLISGLANPAKVLGFFSWFDWSRFDPSLGLVMLFAVVPNLISYMKLRTEYGDEKGKKPPTLAEKFQLPTATLADIDWRFIAGGIAFGVGWGLNGVCPGPGLLRTVLQPKWGLFWMGGYMLGALSGFLKDIKMKLEVKKVFMNALMQQGLLTEQGQGLVSQSEWMLAIIISPLVPEYEHVTSSARLRADNSNDARNNQQVLRSVQAPQKAAVPSREPFQEREEELLIDRLLRNGSQQNQQVLLYDETAVIKVSNAQPVTSSPISFFSNQRIRILTERLEAEGLRELVDGMENLLSNEICVKSDSNFTVINLDKLPETIMVTAAEADTYIEAYFENLHPLYPFLDRQEFSSHVLELRTQETEDANKASSALYHAILALGNQYHNSGSFVPGSGKSWDLFQICLGHLPDLIVPTYSLVKLQALTAMSIFAMNASCIQLDQTLIYEAARVAQYLRYHKSCNAQESHLRLFWTIYYIEKMTAFYESNSSVIADEDIGCLVPAVPESTIGGYDWFLSATRLGRLCSITYTSLFSTEATLKTKASLLASIKRIQNRLEQWRLSVPMAYRPREALQLSKSDCPSTKWIVIQAQYLYYNLVIAVERLSLHVDAEDDADTSPNQRNLMDAAQRVVELAPFIDLAPHMPIFVAGIMPMSATFVLFDLVVCYPRHDQTNKNLALLDQAAEYFTRLEMASKGVIPGRIIAEFATIARHYIRKIKFDGAGPGGVHQSDLSIPDLVQGSEKLGQRNLDMEFENLCANSADNMRNFGGSHLPTMEISLTQPMEPRSCVDPAILLEKSGESEYPIGSHPAFDFLFPDWTLDDRTIAELRHAAATSECDL</sequence>
<name>A0A2B7XMF3_9EURO</name>
<protein>
    <recommendedName>
        <fullName evidence="3">Xylanolytic transcriptional activator regulatory domain-containing protein</fullName>
    </recommendedName>
</protein>
<evidence type="ECO:0000256" key="1">
    <source>
        <dbReference type="ARBA" id="ARBA00023242"/>
    </source>
</evidence>
<feature type="transmembrane region" description="Helical" evidence="2">
    <location>
        <begin position="158"/>
        <end position="177"/>
    </location>
</feature>
<dbReference type="GO" id="GO:0008270">
    <property type="term" value="F:zinc ion binding"/>
    <property type="evidence" value="ECO:0007669"/>
    <property type="project" value="InterPro"/>
</dbReference>
<dbReference type="Proteomes" id="UP000224080">
    <property type="component" value="Unassembled WGS sequence"/>
</dbReference>
<reference evidence="4 5" key="1">
    <citation type="submission" date="2017-10" db="EMBL/GenBank/DDBJ databases">
        <title>Comparative genomics in systemic dimorphic fungi from Ajellomycetaceae.</title>
        <authorList>
            <person name="Munoz J.F."/>
            <person name="Mcewen J.G."/>
            <person name="Clay O.K."/>
            <person name="Cuomo C.A."/>
        </authorList>
    </citation>
    <scope>NUCLEOTIDE SEQUENCE [LARGE SCALE GENOMIC DNA]</scope>
    <source>
        <strain evidence="4 5">UAMH130</strain>
    </source>
</reference>
<dbReference type="GO" id="GO:0006351">
    <property type="term" value="P:DNA-templated transcription"/>
    <property type="evidence" value="ECO:0007669"/>
    <property type="project" value="InterPro"/>
</dbReference>
<dbReference type="PANTHER" id="PTHR46910">
    <property type="entry name" value="TRANSCRIPTION FACTOR PDR1"/>
    <property type="match status" value="1"/>
</dbReference>
<dbReference type="Pfam" id="PF04082">
    <property type="entry name" value="Fungal_trans"/>
    <property type="match status" value="1"/>
</dbReference>
<dbReference type="EMBL" id="PDNC01000001">
    <property type="protein sequence ID" value="PGH10326.1"/>
    <property type="molecule type" value="Genomic_DNA"/>
</dbReference>
<organism evidence="4 5">
    <name type="scientific">Blastomyces parvus</name>
    <dbReference type="NCBI Taxonomy" id="2060905"/>
    <lineage>
        <taxon>Eukaryota</taxon>
        <taxon>Fungi</taxon>
        <taxon>Dikarya</taxon>
        <taxon>Ascomycota</taxon>
        <taxon>Pezizomycotina</taxon>
        <taxon>Eurotiomycetes</taxon>
        <taxon>Eurotiomycetidae</taxon>
        <taxon>Onygenales</taxon>
        <taxon>Ajellomycetaceae</taxon>
        <taxon>Blastomyces</taxon>
    </lineage>
</organism>
<feature type="transmembrane region" description="Helical" evidence="2">
    <location>
        <begin position="189"/>
        <end position="208"/>
    </location>
</feature>
<keyword evidence="5" id="KW-1185">Reference proteome</keyword>
<keyword evidence="2" id="KW-0472">Membrane</keyword>
<dbReference type="InterPro" id="IPR007219">
    <property type="entry name" value="XnlR_reg_dom"/>
</dbReference>
<dbReference type="InterPro" id="IPR046513">
    <property type="entry name" value="DUF6691"/>
</dbReference>
<evidence type="ECO:0000313" key="4">
    <source>
        <dbReference type="EMBL" id="PGH10326.1"/>
    </source>
</evidence>
<dbReference type="InterPro" id="IPR050987">
    <property type="entry name" value="AtrR-like"/>
</dbReference>
<dbReference type="AlphaFoldDB" id="A0A2B7XMF3"/>
<evidence type="ECO:0000313" key="5">
    <source>
        <dbReference type="Proteomes" id="UP000224080"/>
    </source>
</evidence>
<dbReference type="Pfam" id="PF20398">
    <property type="entry name" value="DUF6691"/>
    <property type="match status" value="1"/>
</dbReference>
<dbReference type="GO" id="GO:0003677">
    <property type="term" value="F:DNA binding"/>
    <property type="evidence" value="ECO:0007669"/>
    <property type="project" value="InterPro"/>
</dbReference>
<comment type="caution">
    <text evidence="4">The sequence shown here is derived from an EMBL/GenBank/DDBJ whole genome shotgun (WGS) entry which is preliminary data.</text>
</comment>
<feature type="domain" description="Xylanolytic transcriptional activator regulatory" evidence="3">
    <location>
        <begin position="529"/>
        <end position="755"/>
    </location>
</feature>
<keyword evidence="2" id="KW-1133">Transmembrane helix</keyword>
<feature type="transmembrane region" description="Helical" evidence="2">
    <location>
        <begin position="228"/>
        <end position="247"/>
    </location>
</feature>
<dbReference type="OrthoDB" id="39175at2759"/>
<evidence type="ECO:0000256" key="2">
    <source>
        <dbReference type="SAM" id="Phobius"/>
    </source>
</evidence>
<accession>A0A2B7XMF3</accession>
<dbReference type="CDD" id="cd12148">
    <property type="entry name" value="fungal_TF_MHR"/>
    <property type="match status" value="1"/>
</dbReference>
<evidence type="ECO:0000259" key="3">
    <source>
        <dbReference type="Pfam" id="PF04082"/>
    </source>
</evidence>